<dbReference type="STRING" id="1125876.SAMN05443292_0272"/>
<evidence type="ECO:0000313" key="3">
    <source>
        <dbReference type="Proteomes" id="UP000198931"/>
    </source>
</evidence>
<protein>
    <submittedName>
        <fullName evidence="2">GLPGLI family protein</fullName>
    </submittedName>
</protein>
<keyword evidence="3" id="KW-1185">Reference proteome</keyword>
<proteinExistence type="predicted"/>
<dbReference type="NCBIfam" id="TIGR01200">
    <property type="entry name" value="GLPGLI"/>
    <property type="match status" value="1"/>
</dbReference>
<sequence>MLQCKPNSLSPDYVYKELFSLQISDRRAFFISENKLKFDSLFTTEYNKGNAKIDLTNLSSLKSSSYVIIQTNDDFKYYTTVGMTLLTYTTPIIDKWNLIDETKVINSIVCEKAEVRYKGRDWIAWYSTQIPFPYGPYKFSGLPGLIVKITDRTGDYDFELVRSIPSSKLKGKLVSVSGIYYKNAKITTSKDLIEAKENFKANAKHEFESMGTQFFNDQKEKPRKNETRKNGFNPIELED</sequence>
<organism evidence="2 3">
    <name type="scientific">Halpernia frigidisoli</name>
    <dbReference type="NCBI Taxonomy" id="1125876"/>
    <lineage>
        <taxon>Bacteria</taxon>
        <taxon>Pseudomonadati</taxon>
        <taxon>Bacteroidota</taxon>
        <taxon>Flavobacteriia</taxon>
        <taxon>Flavobacteriales</taxon>
        <taxon>Weeksellaceae</taxon>
        <taxon>Chryseobacterium group</taxon>
        <taxon>Halpernia</taxon>
    </lineage>
</organism>
<dbReference type="AlphaFoldDB" id="A0A1I3D5L6"/>
<feature type="compositionally biased region" description="Basic and acidic residues" evidence="1">
    <location>
        <begin position="217"/>
        <end position="229"/>
    </location>
</feature>
<reference evidence="2 3" key="1">
    <citation type="submission" date="2016-10" db="EMBL/GenBank/DDBJ databases">
        <authorList>
            <person name="de Groot N.N."/>
        </authorList>
    </citation>
    <scope>NUCLEOTIDE SEQUENCE [LARGE SCALE GENOMIC DNA]</scope>
    <source>
        <strain evidence="2 3">DSM 26000</strain>
    </source>
</reference>
<name>A0A1I3D5L6_9FLAO</name>
<evidence type="ECO:0000256" key="1">
    <source>
        <dbReference type="SAM" id="MobiDB-lite"/>
    </source>
</evidence>
<accession>A0A1I3D5L6</accession>
<dbReference type="EMBL" id="FOQT01000001">
    <property type="protein sequence ID" value="SFH81976.1"/>
    <property type="molecule type" value="Genomic_DNA"/>
</dbReference>
<dbReference type="Proteomes" id="UP000198931">
    <property type="component" value="Unassembled WGS sequence"/>
</dbReference>
<gene>
    <name evidence="2" type="ORF">SAMN05443292_0272</name>
</gene>
<evidence type="ECO:0000313" key="2">
    <source>
        <dbReference type="EMBL" id="SFH81976.1"/>
    </source>
</evidence>
<feature type="region of interest" description="Disordered" evidence="1">
    <location>
        <begin position="215"/>
        <end position="239"/>
    </location>
</feature>
<dbReference type="InterPro" id="IPR005901">
    <property type="entry name" value="GLPGLI"/>
</dbReference>
<dbReference type="Pfam" id="PF09697">
    <property type="entry name" value="Porph_ging"/>
    <property type="match status" value="1"/>
</dbReference>